<evidence type="ECO:0000256" key="2">
    <source>
        <dbReference type="ARBA" id="ARBA00022475"/>
    </source>
</evidence>
<keyword evidence="2" id="KW-1003">Cell membrane</keyword>
<evidence type="ECO:0000256" key="1">
    <source>
        <dbReference type="ARBA" id="ARBA00004651"/>
    </source>
</evidence>
<feature type="transmembrane region" description="Helical" evidence="6">
    <location>
        <begin position="45"/>
        <end position="68"/>
    </location>
</feature>
<dbReference type="EMBL" id="CP157940">
    <property type="protein sequence ID" value="XBS56178.1"/>
    <property type="molecule type" value="Genomic_DNA"/>
</dbReference>
<sequence>MNMKKIATVPVGNTIYALAVSLFILPCGLSTGGTTGLALVAYHQFGIPVAAFVAVFNIIMFVAGALFLGRQFAFTTMIINQVNEVRGRGFTLH</sequence>
<gene>
    <name evidence="7" type="ORF">ABFV83_10450</name>
</gene>
<evidence type="ECO:0000313" key="7">
    <source>
        <dbReference type="EMBL" id="XBS56178.1"/>
    </source>
</evidence>
<reference evidence="7" key="1">
    <citation type="submission" date="2024-06" db="EMBL/GenBank/DDBJ databases">
        <title>Lacrimispora cavernae sp. nov., a novel anaerobe isolated from bat guano pile inside a cave.</title>
        <authorList>
            <person name="Miller S.L."/>
            <person name="Lu N."/>
            <person name="King J."/>
            <person name="Sankaranarayanan K."/>
            <person name="Lawson P.A."/>
        </authorList>
    </citation>
    <scope>NUCLEOTIDE SEQUENCE</scope>
    <source>
        <strain evidence="7">BS-2</strain>
    </source>
</reference>
<dbReference type="PANTHER" id="PTHR33545">
    <property type="entry name" value="UPF0750 MEMBRANE PROTEIN YITT-RELATED"/>
    <property type="match status" value="1"/>
</dbReference>
<dbReference type="InterPro" id="IPR051461">
    <property type="entry name" value="UPF0750_membrane"/>
</dbReference>
<dbReference type="AlphaFoldDB" id="A0AAU7PV61"/>
<dbReference type="Pfam" id="PF02588">
    <property type="entry name" value="YitT_membrane"/>
    <property type="match status" value="1"/>
</dbReference>
<evidence type="ECO:0000256" key="5">
    <source>
        <dbReference type="ARBA" id="ARBA00023136"/>
    </source>
</evidence>
<dbReference type="GO" id="GO:0005886">
    <property type="term" value="C:plasma membrane"/>
    <property type="evidence" value="ECO:0007669"/>
    <property type="project" value="UniProtKB-SubCell"/>
</dbReference>
<dbReference type="InterPro" id="IPR003740">
    <property type="entry name" value="YitT"/>
</dbReference>
<keyword evidence="3 6" id="KW-0812">Transmembrane</keyword>
<evidence type="ECO:0000256" key="3">
    <source>
        <dbReference type="ARBA" id="ARBA00022692"/>
    </source>
</evidence>
<comment type="subcellular location">
    <subcellularLocation>
        <location evidence="1">Cell membrane</location>
        <topology evidence="1">Multi-pass membrane protein</topology>
    </subcellularLocation>
</comment>
<name>A0AAU7PV61_9FIRM</name>
<proteinExistence type="predicted"/>
<keyword evidence="4 6" id="KW-1133">Transmembrane helix</keyword>
<keyword evidence="5 6" id="KW-0472">Membrane</keyword>
<dbReference type="RefSeq" id="WP_349948805.1">
    <property type="nucleotide sequence ID" value="NZ_CP157940.1"/>
</dbReference>
<protein>
    <submittedName>
        <fullName evidence="7">YitT family protein</fullName>
    </submittedName>
</protein>
<evidence type="ECO:0000256" key="4">
    <source>
        <dbReference type="ARBA" id="ARBA00022989"/>
    </source>
</evidence>
<accession>A0AAU7PV61</accession>
<evidence type="ECO:0000256" key="6">
    <source>
        <dbReference type="SAM" id="Phobius"/>
    </source>
</evidence>
<dbReference type="PANTHER" id="PTHR33545:SF9">
    <property type="entry name" value="UPF0750 MEMBRANE PROTEIN YITE"/>
    <property type="match status" value="1"/>
</dbReference>
<organism evidence="7">
    <name type="scientific">Lacrimispora sp. BS-2</name>
    <dbReference type="NCBI Taxonomy" id="3151850"/>
    <lineage>
        <taxon>Bacteria</taxon>
        <taxon>Bacillati</taxon>
        <taxon>Bacillota</taxon>
        <taxon>Clostridia</taxon>
        <taxon>Lachnospirales</taxon>
        <taxon>Lachnospiraceae</taxon>
        <taxon>Lacrimispora</taxon>
    </lineage>
</organism>